<comment type="caution">
    <text evidence="2">The sequence shown here is derived from an EMBL/GenBank/DDBJ whole genome shotgun (WGS) entry which is preliminary data.</text>
</comment>
<gene>
    <name evidence="2" type="ORF">NLI96_g4750</name>
</gene>
<evidence type="ECO:0000313" key="2">
    <source>
        <dbReference type="EMBL" id="KAJ3485732.1"/>
    </source>
</evidence>
<organism evidence="2 3">
    <name type="scientific">Meripilus lineatus</name>
    <dbReference type="NCBI Taxonomy" id="2056292"/>
    <lineage>
        <taxon>Eukaryota</taxon>
        <taxon>Fungi</taxon>
        <taxon>Dikarya</taxon>
        <taxon>Basidiomycota</taxon>
        <taxon>Agaricomycotina</taxon>
        <taxon>Agaricomycetes</taxon>
        <taxon>Polyporales</taxon>
        <taxon>Meripilaceae</taxon>
        <taxon>Meripilus</taxon>
    </lineage>
</organism>
<reference evidence="2" key="1">
    <citation type="submission" date="2022-07" db="EMBL/GenBank/DDBJ databases">
        <title>Genome Sequence of Physisporinus lineatus.</title>
        <authorList>
            <person name="Buettner E."/>
        </authorList>
    </citation>
    <scope>NUCLEOTIDE SEQUENCE</scope>
    <source>
        <strain evidence="2">VT162</strain>
    </source>
</reference>
<evidence type="ECO:0000313" key="3">
    <source>
        <dbReference type="Proteomes" id="UP001212997"/>
    </source>
</evidence>
<dbReference type="Proteomes" id="UP001212997">
    <property type="component" value="Unassembled WGS sequence"/>
</dbReference>
<protein>
    <submittedName>
        <fullName evidence="2">Uncharacterized protein</fullName>
    </submittedName>
</protein>
<name>A0AAD5YJT4_9APHY</name>
<dbReference type="EMBL" id="JANAWD010000143">
    <property type="protein sequence ID" value="KAJ3485732.1"/>
    <property type="molecule type" value="Genomic_DNA"/>
</dbReference>
<feature type="compositionally biased region" description="Basic and acidic residues" evidence="1">
    <location>
        <begin position="63"/>
        <end position="74"/>
    </location>
</feature>
<feature type="region of interest" description="Disordered" evidence="1">
    <location>
        <begin position="63"/>
        <end position="118"/>
    </location>
</feature>
<proteinExistence type="predicted"/>
<dbReference type="AlphaFoldDB" id="A0AAD5YJT4"/>
<accession>A0AAD5YJT4</accession>
<sequence length="118" mass="13447">MATLGFSHTSKGGSAVAYKAPEWSSLKPFRVHRSHTSQMEPWQVLGVRKNISKNLDWKLEQFSDERCPGQDPRNHPHLYGPPEASNPPTTARKKQDPNNSRTRRFTYGSKRNSEVSKN</sequence>
<evidence type="ECO:0000256" key="1">
    <source>
        <dbReference type="SAM" id="MobiDB-lite"/>
    </source>
</evidence>
<keyword evidence="3" id="KW-1185">Reference proteome</keyword>